<dbReference type="EMBL" id="WGGD01000005">
    <property type="protein sequence ID" value="MUN29937.1"/>
    <property type="molecule type" value="Genomic_DNA"/>
</dbReference>
<evidence type="ECO:0000313" key="2">
    <source>
        <dbReference type="Proteomes" id="UP000470772"/>
    </source>
</evidence>
<dbReference type="RefSeq" id="WP_054838437.1">
    <property type="nucleotide sequence ID" value="NZ_BBBY01000009.1"/>
</dbReference>
<gene>
    <name evidence="1" type="ORF">GC250_10945</name>
</gene>
<organism evidence="1 2">
    <name type="scientific">Sulfuracidifex metallicus DSM 6482 = JCM 9184</name>
    <dbReference type="NCBI Taxonomy" id="523847"/>
    <lineage>
        <taxon>Archaea</taxon>
        <taxon>Thermoproteota</taxon>
        <taxon>Thermoprotei</taxon>
        <taxon>Sulfolobales</taxon>
        <taxon>Sulfolobaceae</taxon>
        <taxon>Sulfuracidifex</taxon>
    </lineage>
</organism>
<dbReference type="SUPFAM" id="SSF55961">
    <property type="entry name" value="Bet v1-like"/>
    <property type="match status" value="1"/>
</dbReference>
<evidence type="ECO:0000313" key="1">
    <source>
        <dbReference type="EMBL" id="MUN29937.1"/>
    </source>
</evidence>
<comment type="caution">
    <text evidence="1">The sequence shown here is derived from an EMBL/GenBank/DDBJ whole genome shotgun (WGS) entry which is preliminary data.</text>
</comment>
<name>A0A6A9QKY6_SULME</name>
<protein>
    <submittedName>
        <fullName evidence="1">SRPBCC family protein</fullName>
    </submittedName>
</protein>
<dbReference type="Proteomes" id="UP000470772">
    <property type="component" value="Unassembled WGS sequence"/>
</dbReference>
<keyword evidence="2" id="KW-1185">Reference proteome</keyword>
<dbReference type="AlphaFoldDB" id="A0A6A9QKY6"/>
<dbReference type="OrthoDB" id="7914at2157"/>
<reference evidence="1 2" key="1">
    <citation type="submission" date="2019-10" db="EMBL/GenBank/DDBJ databases">
        <title>Sequencing and Assembly of Multiple Reported Metal-Biooxidizing Members of the Extremely Thermoacidophilic Archaeal Family Sulfolobaceae.</title>
        <authorList>
            <person name="Counts J.A."/>
            <person name="Kelly R.M."/>
        </authorList>
    </citation>
    <scope>NUCLEOTIDE SEQUENCE [LARGE SCALE GENOMIC DNA]</scope>
    <source>
        <strain evidence="1 2">DSM 6482</strain>
    </source>
</reference>
<sequence length="129" mass="15007">MASFQVEEELKCDKDSVVKKLKDIQAMPQYWKGTREINVLSDDGKIAEAKIRFAFPASGKVRITRLENGIRIDYLEGPFKGYQETVVKDGKIVSKWDVKFNWMFRAMEKRNIEHFKEGTKHALLRLQGI</sequence>
<proteinExistence type="predicted"/>
<accession>A0A6A9QKY6</accession>